<keyword evidence="1" id="KW-0812">Transmembrane</keyword>
<feature type="domain" description="DUF1206" evidence="2">
    <location>
        <begin position="188"/>
        <end position="257"/>
    </location>
</feature>
<feature type="transmembrane region" description="Helical" evidence="1">
    <location>
        <begin position="21"/>
        <end position="38"/>
    </location>
</feature>
<dbReference type="OrthoDB" id="5702018at2"/>
<dbReference type="Proteomes" id="UP000183987">
    <property type="component" value="Unassembled WGS sequence"/>
</dbReference>
<keyword evidence="1" id="KW-0472">Membrane</keyword>
<proteinExistence type="predicted"/>
<gene>
    <name evidence="3" type="ORF">SAMN05444339_101420</name>
</gene>
<dbReference type="Pfam" id="PF06724">
    <property type="entry name" value="DUF1206"/>
    <property type="match status" value="3"/>
</dbReference>
<dbReference type="EMBL" id="FQUE01000001">
    <property type="protein sequence ID" value="SHE45775.1"/>
    <property type="molecule type" value="Genomic_DNA"/>
</dbReference>
<evidence type="ECO:0000259" key="2">
    <source>
        <dbReference type="Pfam" id="PF06724"/>
    </source>
</evidence>
<evidence type="ECO:0000313" key="3">
    <source>
        <dbReference type="EMBL" id="SHE45775.1"/>
    </source>
</evidence>
<keyword evidence="1" id="KW-1133">Transmembrane helix</keyword>
<evidence type="ECO:0000256" key="1">
    <source>
        <dbReference type="SAM" id="Phobius"/>
    </source>
</evidence>
<reference evidence="4" key="1">
    <citation type="submission" date="2016-11" db="EMBL/GenBank/DDBJ databases">
        <authorList>
            <person name="Varghese N."/>
            <person name="Submissions S."/>
        </authorList>
    </citation>
    <scope>NUCLEOTIDE SEQUENCE [LARGE SCALE GENOMIC DNA]</scope>
    <source>
        <strain evidence="4">DSM 29326</strain>
    </source>
</reference>
<dbReference type="RefSeq" id="WP_072855523.1">
    <property type="nucleotide sequence ID" value="NZ_FQUE01000001.1"/>
</dbReference>
<organism evidence="3 4">
    <name type="scientific">Loktanella atrilutea</name>
    <dbReference type="NCBI Taxonomy" id="366533"/>
    <lineage>
        <taxon>Bacteria</taxon>
        <taxon>Pseudomonadati</taxon>
        <taxon>Pseudomonadota</taxon>
        <taxon>Alphaproteobacteria</taxon>
        <taxon>Rhodobacterales</taxon>
        <taxon>Roseobacteraceae</taxon>
        <taxon>Loktanella</taxon>
    </lineage>
</organism>
<feature type="transmembrane region" description="Helical" evidence="1">
    <location>
        <begin position="230"/>
        <end position="256"/>
    </location>
</feature>
<evidence type="ECO:0000313" key="4">
    <source>
        <dbReference type="Proteomes" id="UP000183987"/>
    </source>
</evidence>
<feature type="transmembrane region" description="Helical" evidence="1">
    <location>
        <begin position="97"/>
        <end position="119"/>
    </location>
</feature>
<protein>
    <recommendedName>
        <fullName evidence="2">DUF1206 domain-containing protein</fullName>
    </recommendedName>
</protein>
<sequence>MADDKLNWAMPVMRTGYAGRALVYAIVSGISLFAIWHGEEAKGTSEALSMVERSPFGLVALWVVALGLFAYMAWRLVDAGFDLEDHGTDAKGILARLGQAVTGLIHGALGGLALLLIFGSTDSGEGSKTAFYLAKLMSWPFGEIILGAVALVTMGAGVYYLAKAWTQSYRKKLQANRFTLHWNRLLQAGVAAQGVSVLIIGGLMGLAAWQHDPQAAGGLDKAFGWLGQQVYGQVLVTAMCVGLGLFALFMAVNAVYRIIPRLKDPDVMSLATKVKQMADGA</sequence>
<feature type="domain" description="DUF1206" evidence="2">
    <location>
        <begin position="16"/>
        <end position="80"/>
    </location>
</feature>
<accession>A0A1M4TN07</accession>
<feature type="transmembrane region" description="Helical" evidence="1">
    <location>
        <begin position="139"/>
        <end position="162"/>
    </location>
</feature>
<dbReference type="InterPro" id="IPR009597">
    <property type="entry name" value="DUF1206"/>
</dbReference>
<dbReference type="AlphaFoldDB" id="A0A1M4TN07"/>
<name>A0A1M4TN07_LOKAT</name>
<keyword evidence="4" id="KW-1185">Reference proteome</keyword>
<feature type="transmembrane region" description="Helical" evidence="1">
    <location>
        <begin position="185"/>
        <end position="210"/>
    </location>
</feature>
<feature type="domain" description="DUF1206" evidence="2">
    <location>
        <begin position="97"/>
        <end position="166"/>
    </location>
</feature>
<dbReference type="STRING" id="366533.SAMN05444339_101420"/>
<feature type="transmembrane region" description="Helical" evidence="1">
    <location>
        <begin position="58"/>
        <end position="77"/>
    </location>
</feature>